<feature type="compositionally biased region" description="Polar residues" evidence="1">
    <location>
        <begin position="228"/>
        <end position="239"/>
    </location>
</feature>
<reference evidence="2 3" key="1">
    <citation type="submission" date="2018-07" db="EMBL/GenBank/DDBJ databases">
        <title>Draft genome of the type strain Streptomyces armeniacus ATCC 15676.</title>
        <authorList>
            <person name="Labana P."/>
            <person name="Gosse J.T."/>
            <person name="Boddy C.N."/>
        </authorList>
    </citation>
    <scope>NUCLEOTIDE SEQUENCE [LARGE SCALE GENOMIC DNA]</scope>
    <source>
        <strain evidence="2 3">ATCC 15676</strain>
    </source>
</reference>
<feature type="compositionally biased region" description="Pro residues" evidence="1">
    <location>
        <begin position="306"/>
        <end position="319"/>
    </location>
</feature>
<accession>A0A345XUT9</accession>
<evidence type="ECO:0000256" key="1">
    <source>
        <dbReference type="SAM" id="MobiDB-lite"/>
    </source>
</evidence>
<dbReference type="AlphaFoldDB" id="A0A345XUT9"/>
<protein>
    <recommendedName>
        <fullName evidence="4">PPE domain-containing protein</fullName>
    </recommendedName>
</protein>
<dbReference type="Proteomes" id="UP000254425">
    <property type="component" value="Chromosome"/>
</dbReference>
<organism evidence="2 3">
    <name type="scientific">Streptomyces armeniacus</name>
    <dbReference type="NCBI Taxonomy" id="83291"/>
    <lineage>
        <taxon>Bacteria</taxon>
        <taxon>Bacillati</taxon>
        <taxon>Actinomycetota</taxon>
        <taxon>Actinomycetes</taxon>
        <taxon>Kitasatosporales</taxon>
        <taxon>Streptomycetaceae</taxon>
        <taxon>Streptomyces</taxon>
    </lineage>
</organism>
<sequence>MLPAVQNAMTDVRRVMGSVFGFGFDKAPPGFSKTSFEGFDLNDLVDMVDNANPGDLEAVGDALFTASGKIEELGVDLFKHIEGVDWEGEAGTAFREWGKDLANNTKKLGTYTGSASTQIKAAGMGLAMVRNSMPPKDDGTGPTVKDIKSPAQVETNPEFVKAQKADAKREQNRQEAIIQMTKLSSYYQVSHETLAAESPPVFKPMPPAVGVPKPPPIAGDPIVGGYGSSQPSVGQSGITATGAEGFSGVSDASGQPGAPVPAGQPGTVPSQPVGAMPDQQVGTEIDSVQSPPAPNTTEPTSRPVTQPGPGPGPANPTPVGPVSNMPPARPVGPKGPSITGNPRSTGPTKTGPTGPVGRPTGPPGPVGRPTTTGPTTGPVGRPTTTGPTGPVGRPVSPQPTGRSGIYGGQPNPRTTTGESRVPRGLVVGNDQPGRTPMGRGPMGMGMGNMGPTGGGAGNSSARRLASTPGGIVGTPRAAAGGQTGRAFTPGGTGLVRGGGAGSNAIGMAPRGQTPNGRDRERNDSQRPDYLVEDEETWTTGRRDSAPPVVE</sequence>
<feature type="compositionally biased region" description="Low complexity" evidence="1">
    <location>
        <begin position="367"/>
        <end position="395"/>
    </location>
</feature>
<proteinExistence type="predicted"/>
<evidence type="ECO:0008006" key="4">
    <source>
        <dbReference type="Google" id="ProtNLM"/>
    </source>
</evidence>
<evidence type="ECO:0000313" key="2">
    <source>
        <dbReference type="EMBL" id="AXK35405.1"/>
    </source>
</evidence>
<feature type="compositionally biased region" description="Gly residues" evidence="1">
    <location>
        <begin position="490"/>
        <end position="501"/>
    </location>
</feature>
<feature type="compositionally biased region" description="Polar residues" evidence="1">
    <location>
        <begin position="280"/>
        <end position="304"/>
    </location>
</feature>
<gene>
    <name evidence="2" type="ORF">DVA86_24905</name>
</gene>
<name>A0A345XUT9_9ACTN</name>
<feature type="compositionally biased region" description="Low complexity" evidence="1">
    <location>
        <begin position="342"/>
        <end position="359"/>
    </location>
</feature>
<feature type="compositionally biased region" description="Gly residues" evidence="1">
    <location>
        <begin position="440"/>
        <end position="457"/>
    </location>
</feature>
<feature type="compositionally biased region" description="Basic and acidic residues" evidence="1">
    <location>
        <begin position="516"/>
        <end position="526"/>
    </location>
</feature>
<keyword evidence="3" id="KW-1185">Reference proteome</keyword>
<dbReference type="KEGG" id="sarm:DVA86_24905"/>
<feature type="compositionally biased region" description="Low complexity" evidence="1">
    <location>
        <begin position="254"/>
        <end position="269"/>
    </location>
</feature>
<dbReference type="EMBL" id="CP031320">
    <property type="protein sequence ID" value="AXK35405.1"/>
    <property type="molecule type" value="Genomic_DNA"/>
</dbReference>
<evidence type="ECO:0000313" key="3">
    <source>
        <dbReference type="Proteomes" id="UP000254425"/>
    </source>
</evidence>
<feature type="region of interest" description="Disordered" evidence="1">
    <location>
        <begin position="212"/>
        <end position="550"/>
    </location>
</feature>